<protein>
    <recommendedName>
        <fullName evidence="4">DUF116 domain-containing protein</fullName>
    </recommendedName>
</protein>
<evidence type="ECO:0008006" key="4">
    <source>
        <dbReference type="Google" id="ProtNLM"/>
    </source>
</evidence>
<keyword evidence="3" id="KW-1185">Reference proteome</keyword>
<feature type="transmembrane region" description="Helical" evidence="1">
    <location>
        <begin position="45"/>
        <end position="72"/>
    </location>
</feature>
<dbReference type="AlphaFoldDB" id="A0A4V2SCD6"/>
<dbReference type="RefSeq" id="WP_132242597.1">
    <property type="nucleotide sequence ID" value="NZ_SLWV01000003.1"/>
</dbReference>
<dbReference type="PANTHER" id="PTHR43801:SF1">
    <property type="entry name" value="POLYPRENYL SYNTHETASE"/>
    <property type="match status" value="1"/>
</dbReference>
<organism evidence="2 3">
    <name type="scientific">Marinisporobacter balticus</name>
    <dbReference type="NCBI Taxonomy" id="2018667"/>
    <lineage>
        <taxon>Bacteria</taxon>
        <taxon>Bacillati</taxon>
        <taxon>Bacillota</taxon>
        <taxon>Clostridia</taxon>
        <taxon>Peptostreptococcales</taxon>
        <taxon>Thermotaleaceae</taxon>
        <taxon>Marinisporobacter</taxon>
    </lineage>
</organism>
<proteinExistence type="predicted"/>
<gene>
    <name evidence="2" type="ORF">EV214_10330</name>
</gene>
<dbReference type="Pfam" id="PF01976">
    <property type="entry name" value="DUF116"/>
    <property type="match status" value="1"/>
</dbReference>
<dbReference type="InterPro" id="IPR002829">
    <property type="entry name" value="DUF116"/>
</dbReference>
<evidence type="ECO:0000256" key="1">
    <source>
        <dbReference type="SAM" id="Phobius"/>
    </source>
</evidence>
<feature type="transmembrane region" description="Helical" evidence="1">
    <location>
        <begin position="12"/>
        <end position="33"/>
    </location>
</feature>
<reference evidence="2 3" key="1">
    <citation type="submission" date="2019-03" db="EMBL/GenBank/DDBJ databases">
        <title>Genomic Encyclopedia of Type Strains, Phase IV (KMG-IV): sequencing the most valuable type-strain genomes for metagenomic binning, comparative biology and taxonomic classification.</title>
        <authorList>
            <person name="Goeker M."/>
        </authorList>
    </citation>
    <scope>NUCLEOTIDE SEQUENCE [LARGE SCALE GENOMIC DNA]</scope>
    <source>
        <strain evidence="2 3">DSM 102940</strain>
    </source>
</reference>
<keyword evidence="1" id="KW-0472">Membrane</keyword>
<keyword evidence="1" id="KW-1133">Transmembrane helix</keyword>
<keyword evidence="1" id="KW-0812">Transmembrane</keyword>
<sequence>MIKNSIKKNDVFFITILFLLIIVSSIVAVLSFYLVHSSNMVLYKIFLNILVIVTTFISLLLFMNGIIIIKLLKGKSISCISRKIVQISLSFIYTNTVNLSRLLGLDKNKIRSVFSELNNRLILLSNTHVVAEEILVLLPHCLQKSSCPHKITNHIDNCKRCGLCDIDKLIELKEKYNIKLFVATGGTLARKIIKETKPKAIIAVACERDLSSGILDVKNIPVIGILNERPEGPCVNTRVNLKKVEETIQYFITEVNFTKK</sequence>
<evidence type="ECO:0000313" key="2">
    <source>
        <dbReference type="EMBL" id="TCO78980.1"/>
    </source>
</evidence>
<dbReference type="EMBL" id="SLWV01000003">
    <property type="protein sequence ID" value="TCO78980.1"/>
    <property type="molecule type" value="Genomic_DNA"/>
</dbReference>
<dbReference type="OrthoDB" id="9787348at2"/>
<dbReference type="PIRSF" id="PIRSF006594">
    <property type="entry name" value="UCP006594"/>
    <property type="match status" value="1"/>
</dbReference>
<dbReference type="Proteomes" id="UP000294919">
    <property type="component" value="Unassembled WGS sequence"/>
</dbReference>
<name>A0A4V2SCD6_9FIRM</name>
<accession>A0A4V2SCD6</accession>
<dbReference type="PANTHER" id="PTHR43801">
    <property type="entry name" value="NUCLEOTIDE-BINDING PROTEIN-RELATED"/>
    <property type="match status" value="1"/>
</dbReference>
<comment type="caution">
    <text evidence="2">The sequence shown here is derived from an EMBL/GenBank/DDBJ whole genome shotgun (WGS) entry which is preliminary data.</text>
</comment>
<evidence type="ECO:0000313" key="3">
    <source>
        <dbReference type="Proteomes" id="UP000294919"/>
    </source>
</evidence>